<evidence type="ECO:0000256" key="1">
    <source>
        <dbReference type="SAM" id="Coils"/>
    </source>
</evidence>
<name>A0A078B6K9_STYLE</name>
<proteinExistence type="predicted"/>
<feature type="coiled-coil region" evidence="1">
    <location>
        <begin position="100"/>
        <end position="129"/>
    </location>
</feature>
<keyword evidence="1" id="KW-0175">Coiled coil</keyword>
<keyword evidence="3" id="KW-1185">Reference proteome</keyword>
<dbReference type="OrthoDB" id="61280at2759"/>
<dbReference type="AlphaFoldDB" id="A0A078B6K9"/>
<protein>
    <submittedName>
        <fullName evidence="2">Uncharacterized protein</fullName>
    </submittedName>
</protein>
<evidence type="ECO:0000313" key="2">
    <source>
        <dbReference type="EMBL" id="CDW88912.1"/>
    </source>
</evidence>
<dbReference type="EMBL" id="CCKQ01017025">
    <property type="protein sequence ID" value="CDW88912.1"/>
    <property type="molecule type" value="Genomic_DNA"/>
</dbReference>
<dbReference type="Proteomes" id="UP000039865">
    <property type="component" value="Unassembled WGS sequence"/>
</dbReference>
<sequence>MVEGIYNKGLSKGKGTLMGNWYEERSLRDFTGVGRTIIREHIPKRHLNFEEPIITEKKFDITHDRIYGERKDQLMYTENFYYGKSKNPADNLPRVGRKTINQEKEMMDIIAEELRLKEEEEERQRNARQFETTTRATFQKKDLTENTIGRKVMKTQDGGLVPFSNTLNSLQ</sequence>
<accession>A0A078B6K9</accession>
<organism evidence="2 3">
    <name type="scientific">Stylonychia lemnae</name>
    <name type="common">Ciliate</name>
    <dbReference type="NCBI Taxonomy" id="5949"/>
    <lineage>
        <taxon>Eukaryota</taxon>
        <taxon>Sar</taxon>
        <taxon>Alveolata</taxon>
        <taxon>Ciliophora</taxon>
        <taxon>Intramacronucleata</taxon>
        <taxon>Spirotrichea</taxon>
        <taxon>Stichotrichia</taxon>
        <taxon>Sporadotrichida</taxon>
        <taxon>Oxytrichidae</taxon>
        <taxon>Stylonychinae</taxon>
        <taxon>Stylonychia</taxon>
    </lineage>
</organism>
<dbReference type="OMA" id="ITHDRIY"/>
<reference evidence="2 3" key="1">
    <citation type="submission" date="2014-06" db="EMBL/GenBank/DDBJ databases">
        <authorList>
            <person name="Swart Estienne"/>
        </authorList>
    </citation>
    <scope>NUCLEOTIDE SEQUENCE [LARGE SCALE GENOMIC DNA]</scope>
    <source>
        <strain evidence="2 3">130c</strain>
    </source>
</reference>
<evidence type="ECO:0000313" key="3">
    <source>
        <dbReference type="Proteomes" id="UP000039865"/>
    </source>
</evidence>
<gene>
    <name evidence="2" type="primary">Contig1591.g1734</name>
    <name evidence="2" type="ORF">STYLEM_18037</name>
</gene>
<dbReference type="InParanoid" id="A0A078B6K9"/>